<evidence type="ECO:0000256" key="4">
    <source>
        <dbReference type="ARBA" id="ARBA00023239"/>
    </source>
</evidence>
<feature type="modified residue" description="N6-(pyridoxal phosphate)lysine" evidence="6">
    <location>
        <position position="127"/>
    </location>
</feature>
<dbReference type="GO" id="GO:0003941">
    <property type="term" value="F:L-serine ammonia-lyase activity"/>
    <property type="evidence" value="ECO:0007669"/>
    <property type="project" value="TreeGrafter"/>
</dbReference>
<dbReference type="GO" id="GO:0006565">
    <property type="term" value="P:L-serine catabolic process"/>
    <property type="evidence" value="ECO:0007669"/>
    <property type="project" value="TreeGrafter"/>
</dbReference>
<dbReference type="InterPro" id="IPR050147">
    <property type="entry name" value="Ser/Thr_Dehydratase"/>
</dbReference>
<dbReference type="OrthoDB" id="9778118at2"/>
<organism evidence="8 9">
    <name type="scientific">Bythopirellula polymerisocia</name>
    <dbReference type="NCBI Taxonomy" id="2528003"/>
    <lineage>
        <taxon>Bacteria</taxon>
        <taxon>Pseudomonadati</taxon>
        <taxon>Planctomycetota</taxon>
        <taxon>Planctomycetia</taxon>
        <taxon>Pirellulales</taxon>
        <taxon>Lacipirellulaceae</taxon>
        <taxon>Bythopirellula</taxon>
    </lineage>
</organism>
<keyword evidence="4 8" id="KW-0456">Lyase</keyword>
<dbReference type="GO" id="GO:0009097">
    <property type="term" value="P:isoleucine biosynthetic process"/>
    <property type="evidence" value="ECO:0007669"/>
    <property type="project" value="TreeGrafter"/>
</dbReference>
<dbReference type="EC" id="4.2.3.1" evidence="5"/>
<sequence length="467" mass="50594">MAISTDQAFQRCLSPSCGATYDIGEARTACGECDGLLDVAYDWDRLPVPSSLKEFEKKWSRRNEPLCKSGVWRFHDLLPFAPPEKIVTIGEGQTLLAPSDGVAQYIGLNAGQLFLQYEGMNPSGSFKDNGMTAAFTHAHTIGAKRAACASTGNTSASLALYCGVSKLMQAVIFIGSGKISYGKLSQALDYGALTLQISGDFDDAMHRVRQVSEQLGIYLVNSVNPFRLEGQKTIMYRVLESLDWEVPDWIVVPGGNLGNSSAFGKAFMELKELGLIDRVPRLAIINAAGADTLYQLFEVNGQRWNGGDIDRAATTDYYEELDKNHSRASTIASAIEINRPVNYQKCLRALDVCDGVVWEVTDQQILDAKAQVGAHGLGCEPASAASVAGAKLLCSEGVIAPSERVVCILTGHQLKDPTATVAYHTTDQDEFNRILGSRGVQRAEFANRAVAVANDLEEIVRAIQLNS</sequence>
<keyword evidence="3 6" id="KW-0663">Pyridoxal phosphate</keyword>
<dbReference type="NCBIfam" id="TIGR00260">
    <property type="entry name" value="thrC"/>
    <property type="match status" value="1"/>
</dbReference>
<dbReference type="GO" id="GO:0004795">
    <property type="term" value="F:threonine synthase activity"/>
    <property type="evidence" value="ECO:0007669"/>
    <property type="project" value="UniProtKB-UniRule"/>
</dbReference>
<dbReference type="Pfam" id="PF00291">
    <property type="entry name" value="PALP"/>
    <property type="match status" value="1"/>
</dbReference>
<dbReference type="GO" id="GO:0006567">
    <property type="term" value="P:L-threonine catabolic process"/>
    <property type="evidence" value="ECO:0007669"/>
    <property type="project" value="TreeGrafter"/>
</dbReference>
<proteinExistence type="inferred from homology"/>
<evidence type="ECO:0000259" key="7">
    <source>
        <dbReference type="Pfam" id="PF00291"/>
    </source>
</evidence>
<dbReference type="RefSeq" id="WP_146452634.1">
    <property type="nucleotide sequence ID" value="NZ_SJPS01000008.1"/>
</dbReference>
<evidence type="ECO:0000256" key="6">
    <source>
        <dbReference type="PIRSR" id="PIRSR604450-51"/>
    </source>
</evidence>
<dbReference type="InterPro" id="IPR036052">
    <property type="entry name" value="TrpB-like_PALP_sf"/>
</dbReference>
<evidence type="ECO:0000256" key="1">
    <source>
        <dbReference type="ARBA" id="ARBA00001933"/>
    </source>
</evidence>
<gene>
    <name evidence="8" type="primary">thrC_2</name>
    <name evidence="8" type="ORF">Pla144_43770</name>
</gene>
<dbReference type="PANTHER" id="PTHR48078:SF6">
    <property type="entry name" value="L-THREONINE DEHYDRATASE CATABOLIC TDCB"/>
    <property type="match status" value="1"/>
</dbReference>
<comment type="cofactor">
    <cofactor evidence="1 6">
        <name>pyridoxal 5'-phosphate</name>
        <dbReference type="ChEBI" id="CHEBI:597326"/>
    </cofactor>
</comment>
<evidence type="ECO:0000256" key="2">
    <source>
        <dbReference type="ARBA" id="ARBA00005517"/>
    </source>
</evidence>
<evidence type="ECO:0000313" key="9">
    <source>
        <dbReference type="Proteomes" id="UP000318437"/>
    </source>
</evidence>
<accession>A0A5C6CBA3</accession>
<dbReference type="InterPro" id="IPR001926">
    <property type="entry name" value="TrpB-like_PALP"/>
</dbReference>
<dbReference type="AlphaFoldDB" id="A0A5C6CBA3"/>
<dbReference type="InterPro" id="IPR004450">
    <property type="entry name" value="Thr_synthase-like"/>
</dbReference>
<evidence type="ECO:0000256" key="3">
    <source>
        <dbReference type="ARBA" id="ARBA00022898"/>
    </source>
</evidence>
<keyword evidence="9" id="KW-1185">Reference proteome</keyword>
<dbReference type="GO" id="GO:0009088">
    <property type="term" value="P:threonine biosynthetic process"/>
    <property type="evidence" value="ECO:0007669"/>
    <property type="project" value="UniProtKB-UniRule"/>
</dbReference>
<comment type="similarity">
    <text evidence="2">Belongs to the threonine synthase family.</text>
</comment>
<name>A0A5C6CBA3_9BACT</name>
<comment type="caution">
    <text evidence="8">The sequence shown here is derived from an EMBL/GenBank/DDBJ whole genome shotgun (WGS) entry which is preliminary data.</text>
</comment>
<dbReference type="CDD" id="cd01563">
    <property type="entry name" value="Thr-synth_1"/>
    <property type="match status" value="1"/>
</dbReference>
<reference evidence="8 9" key="1">
    <citation type="submission" date="2019-02" db="EMBL/GenBank/DDBJ databases">
        <title>Deep-cultivation of Planctomycetes and their phenomic and genomic characterization uncovers novel biology.</title>
        <authorList>
            <person name="Wiegand S."/>
            <person name="Jogler M."/>
            <person name="Boedeker C."/>
            <person name="Pinto D."/>
            <person name="Vollmers J."/>
            <person name="Rivas-Marin E."/>
            <person name="Kohn T."/>
            <person name="Peeters S.H."/>
            <person name="Heuer A."/>
            <person name="Rast P."/>
            <person name="Oberbeckmann S."/>
            <person name="Bunk B."/>
            <person name="Jeske O."/>
            <person name="Meyerdierks A."/>
            <person name="Storesund J.E."/>
            <person name="Kallscheuer N."/>
            <person name="Luecker S."/>
            <person name="Lage O.M."/>
            <person name="Pohl T."/>
            <person name="Merkel B.J."/>
            <person name="Hornburger P."/>
            <person name="Mueller R.-W."/>
            <person name="Bruemmer F."/>
            <person name="Labrenz M."/>
            <person name="Spormann A.M."/>
            <person name="Op Den Camp H."/>
            <person name="Overmann J."/>
            <person name="Amann R."/>
            <person name="Jetten M.S.M."/>
            <person name="Mascher T."/>
            <person name="Medema M.H."/>
            <person name="Devos D.P."/>
            <person name="Kaster A.-K."/>
            <person name="Ovreas L."/>
            <person name="Rohde M."/>
            <person name="Galperin M.Y."/>
            <person name="Jogler C."/>
        </authorList>
    </citation>
    <scope>NUCLEOTIDE SEQUENCE [LARGE SCALE GENOMIC DNA]</scope>
    <source>
        <strain evidence="8 9">Pla144</strain>
    </source>
</reference>
<dbReference type="EMBL" id="SJPS01000008">
    <property type="protein sequence ID" value="TWU21910.1"/>
    <property type="molecule type" value="Genomic_DNA"/>
</dbReference>
<dbReference type="PANTHER" id="PTHR48078">
    <property type="entry name" value="THREONINE DEHYDRATASE, MITOCHONDRIAL-RELATED"/>
    <property type="match status" value="1"/>
</dbReference>
<dbReference type="Gene3D" id="3.40.50.1100">
    <property type="match status" value="2"/>
</dbReference>
<dbReference type="Proteomes" id="UP000318437">
    <property type="component" value="Unassembled WGS sequence"/>
</dbReference>
<feature type="domain" description="Tryptophan synthase beta chain-like PALP" evidence="7">
    <location>
        <begin position="88"/>
        <end position="411"/>
    </location>
</feature>
<dbReference type="SUPFAM" id="SSF53686">
    <property type="entry name" value="Tryptophan synthase beta subunit-like PLP-dependent enzymes"/>
    <property type="match status" value="1"/>
</dbReference>
<dbReference type="GO" id="GO:0004794">
    <property type="term" value="F:threonine deaminase activity"/>
    <property type="evidence" value="ECO:0007669"/>
    <property type="project" value="TreeGrafter"/>
</dbReference>
<evidence type="ECO:0000256" key="5">
    <source>
        <dbReference type="NCBIfam" id="TIGR00260"/>
    </source>
</evidence>
<protein>
    <recommendedName>
        <fullName evidence="5">Threonine synthase</fullName>
        <ecNumber evidence="5">4.2.3.1</ecNumber>
    </recommendedName>
</protein>
<evidence type="ECO:0000313" key="8">
    <source>
        <dbReference type="EMBL" id="TWU21910.1"/>
    </source>
</evidence>